<comment type="caution">
    <text evidence="2">The sequence shown here is derived from an EMBL/GenBank/DDBJ whole genome shotgun (WGS) entry which is preliminary data.</text>
</comment>
<dbReference type="RefSeq" id="WP_199294872.1">
    <property type="nucleotide sequence ID" value="NZ_JAMPKK010000029.1"/>
</dbReference>
<organism evidence="2 3">
    <name type="scientific">Funiculus sociatus GB2-A5</name>
    <dbReference type="NCBI Taxonomy" id="2933946"/>
    <lineage>
        <taxon>Bacteria</taxon>
        <taxon>Bacillati</taxon>
        <taxon>Cyanobacteriota</taxon>
        <taxon>Cyanophyceae</taxon>
        <taxon>Coleofasciculales</taxon>
        <taxon>Coleofasciculaceae</taxon>
        <taxon>Funiculus</taxon>
    </lineage>
</organism>
<dbReference type="PANTHER" id="PTHR22946:SF9">
    <property type="entry name" value="POLYKETIDE TRANSFERASE AF380"/>
    <property type="match status" value="1"/>
</dbReference>
<dbReference type="GO" id="GO:0016787">
    <property type="term" value="F:hydrolase activity"/>
    <property type="evidence" value="ECO:0007669"/>
    <property type="project" value="UniProtKB-KW"/>
</dbReference>
<dbReference type="InterPro" id="IPR029058">
    <property type="entry name" value="AB_hydrolase_fold"/>
</dbReference>
<dbReference type="EMBL" id="JAMPKK010000029">
    <property type="protein sequence ID" value="MEP0865601.1"/>
    <property type="molecule type" value="Genomic_DNA"/>
</dbReference>
<keyword evidence="1 2" id="KW-0378">Hydrolase</keyword>
<dbReference type="SUPFAM" id="SSF53474">
    <property type="entry name" value="alpha/beta-Hydrolases"/>
    <property type="match status" value="1"/>
</dbReference>
<protein>
    <submittedName>
        <fullName evidence="2">Dienelactone hydrolase family protein</fullName>
    </submittedName>
</protein>
<sequence length="245" mass="26489">MLHTKNNVKDDEDDPFEMVVSGLEVGAIQEDYYPIALVTSRGKVECRYYPVDGAKCGAIYVGGVGGGWDTPAKGLYPQLCQELTGEAIASLRVRFRHPTILAESVLDVLAGISYLESEGIDTVALIGHSFGGAVVIQAAFLSQAVRSIVTLASQSYGAAPASQLAPRCSILLIHGKRDKVLSPSCSQYIYSLSREPKHLILYDGADHGLDEVAEEVHQEVRQWIVEKLKESLEIKASSDGAKNNV</sequence>
<dbReference type="Proteomes" id="UP001442494">
    <property type="component" value="Unassembled WGS sequence"/>
</dbReference>
<evidence type="ECO:0000256" key="1">
    <source>
        <dbReference type="ARBA" id="ARBA00022801"/>
    </source>
</evidence>
<proteinExistence type="predicted"/>
<keyword evidence="3" id="KW-1185">Reference proteome</keyword>
<name>A0ABV0JQ71_9CYAN</name>
<reference evidence="2 3" key="1">
    <citation type="submission" date="2022-04" db="EMBL/GenBank/DDBJ databases">
        <title>Positive selection, recombination, and allopatry shape intraspecific diversity of widespread and dominant cyanobacteria.</title>
        <authorList>
            <person name="Wei J."/>
            <person name="Shu W."/>
            <person name="Hu C."/>
        </authorList>
    </citation>
    <scope>NUCLEOTIDE SEQUENCE [LARGE SCALE GENOMIC DNA]</scope>
    <source>
        <strain evidence="2 3">GB2-A5</strain>
    </source>
</reference>
<dbReference type="PANTHER" id="PTHR22946">
    <property type="entry name" value="DIENELACTONE HYDROLASE DOMAIN-CONTAINING PROTEIN-RELATED"/>
    <property type="match status" value="1"/>
</dbReference>
<dbReference type="InterPro" id="IPR050261">
    <property type="entry name" value="FrsA_esterase"/>
</dbReference>
<evidence type="ECO:0000313" key="2">
    <source>
        <dbReference type="EMBL" id="MEP0865601.1"/>
    </source>
</evidence>
<evidence type="ECO:0000313" key="3">
    <source>
        <dbReference type="Proteomes" id="UP001442494"/>
    </source>
</evidence>
<gene>
    <name evidence="2" type="ORF">NDI37_14105</name>
</gene>
<accession>A0ABV0JQ71</accession>
<dbReference type="Gene3D" id="3.40.50.1820">
    <property type="entry name" value="alpha/beta hydrolase"/>
    <property type="match status" value="1"/>
</dbReference>